<evidence type="ECO:0000313" key="2">
    <source>
        <dbReference type="EMBL" id="SEH42902.1"/>
    </source>
</evidence>
<name>A0A1H6I2Y0_9ACTN</name>
<keyword evidence="3" id="KW-1185">Reference proteome</keyword>
<protein>
    <recommendedName>
        <fullName evidence="1">UbiC transcription regulator-associated domain-containing protein</fullName>
    </recommendedName>
</protein>
<dbReference type="SMART" id="SM00866">
    <property type="entry name" value="UTRA"/>
    <property type="match status" value="1"/>
</dbReference>
<comment type="caution">
    <text evidence="2">The sequence shown here is derived from an EMBL/GenBank/DDBJ whole genome shotgun (WGS) entry which is preliminary data.</text>
</comment>
<feature type="domain" description="UbiC transcription regulator-associated" evidence="1">
    <location>
        <begin position="46"/>
        <end position="163"/>
    </location>
</feature>
<dbReference type="InterPro" id="IPR013785">
    <property type="entry name" value="Aldolase_TIM"/>
</dbReference>
<evidence type="ECO:0000313" key="3">
    <source>
        <dbReference type="Proteomes" id="UP000199135"/>
    </source>
</evidence>
<proteinExistence type="predicted"/>
<evidence type="ECO:0000259" key="1">
    <source>
        <dbReference type="SMART" id="SM00866"/>
    </source>
</evidence>
<dbReference type="Gene3D" id="3.20.20.70">
    <property type="entry name" value="Aldolase class I"/>
    <property type="match status" value="1"/>
</dbReference>
<sequence length="174" mass="19011">MALHVAQTVAVLRERKGCAEPALVPVDTCIAIVKEMGGNSLKFFPMGGLKVEDELRSVAEACARNEFILEPTGGITLENFDAILKICLDAAESSIHDWIEENYDVSPDSYHKTIRAGSATKEDCEVLSVEEGTPLLEVVQVGYLDDGRPFEYVETKFPGDLSVYQTVDSDSIPV</sequence>
<dbReference type="EMBL" id="FNWT01000002">
    <property type="protein sequence ID" value="SEH42902.1"/>
    <property type="molecule type" value="Genomic_DNA"/>
</dbReference>
<dbReference type="SUPFAM" id="SSF64288">
    <property type="entry name" value="Chorismate lyase-like"/>
    <property type="match status" value="1"/>
</dbReference>
<dbReference type="Pfam" id="PF07071">
    <property type="entry name" value="KDGP_aldolase"/>
    <property type="match status" value="1"/>
</dbReference>
<accession>A0A1H6I2Y0</accession>
<dbReference type="InterPro" id="IPR028978">
    <property type="entry name" value="Chorismate_lyase_/UTRA_dom_sf"/>
</dbReference>
<gene>
    <name evidence="2" type="ORF">SAMN05216447_102115</name>
</gene>
<reference evidence="2 3" key="1">
    <citation type="submission" date="2016-10" db="EMBL/GenBank/DDBJ databases">
        <authorList>
            <person name="Varghese N."/>
            <person name="Submissions S."/>
        </authorList>
    </citation>
    <scope>NUCLEOTIDE SEQUENCE [LARGE SCALE GENOMIC DNA]</scope>
    <source>
        <strain evidence="2 3">WCP15</strain>
    </source>
</reference>
<dbReference type="Proteomes" id="UP000199135">
    <property type="component" value="Unassembled WGS sequence"/>
</dbReference>
<dbReference type="InterPro" id="IPR010763">
    <property type="entry name" value="DgaF"/>
</dbReference>
<organism evidence="2 3">
    <name type="scientific">Parafannyhessea umbonata</name>
    <dbReference type="NCBI Taxonomy" id="604330"/>
    <lineage>
        <taxon>Bacteria</taxon>
        <taxon>Bacillati</taxon>
        <taxon>Actinomycetota</taxon>
        <taxon>Coriobacteriia</taxon>
        <taxon>Coriobacteriales</taxon>
        <taxon>Atopobiaceae</taxon>
        <taxon>Parafannyhessea</taxon>
    </lineage>
</organism>
<dbReference type="InterPro" id="IPR011663">
    <property type="entry name" value="UTRA"/>
</dbReference>